<dbReference type="SUPFAM" id="SSF46785">
    <property type="entry name" value="Winged helix' DNA-binding domain"/>
    <property type="match status" value="1"/>
</dbReference>
<comment type="similarity">
    <text evidence="1">Belongs to the LysR transcriptional regulatory family.</text>
</comment>
<organism evidence="6 7">
    <name type="scientific">Mesorhizobium atlanticum</name>
    <dbReference type="NCBI Taxonomy" id="2233532"/>
    <lineage>
        <taxon>Bacteria</taxon>
        <taxon>Pseudomonadati</taxon>
        <taxon>Pseudomonadota</taxon>
        <taxon>Alphaproteobacteria</taxon>
        <taxon>Hyphomicrobiales</taxon>
        <taxon>Phyllobacteriaceae</taxon>
        <taxon>Mesorhizobium</taxon>
    </lineage>
</organism>
<evidence type="ECO:0000256" key="4">
    <source>
        <dbReference type="ARBA" id="ARBA00023163"/>
    </source>
</evidence>
<dbReference type="OrthoDB" id="9813056at2"/>
<proteinExistence type="inferred from homology"/>
<dbReference type="GO" id="GO:0003700">
    <property type="term" value="F:DNA-binding transcription factor activity"/>
    <property type="evidence" value="ECO:0007669"/>
    <property type="project" value="InterPro"/>
</dbReference>
<dbReference type="Proteomes" id="UP000251956">
    <property type="component" value="Unassembled WGS sequence"/>
</dbReference>
<keyword evidence="4" id="KW-0804">Transcription</keyword>
<dbReference type="Gene3D" id="3.40.190.290">
    <property type="match status" value="1"/>
</dbReference>
<dbReference type="PANTHER" id="PTHR30537:SF5">
    <property type="entry name" value="HTH-TYPE TRANSCRIPTIONAL ACTIVATOR TTDR-RELATED"/>
    <property type="match status" value="1"/>
</dbReference>
<evidence type="ECO:0000256" key="1">
    <source>
        <dbReference type="ARBA" id="ARBA00009437"/>
    </source>
</evidence>
<gene>
    <name evidence="6" type="ORF">DPM35_21235</name>
</gene>
<reference evidence="6 7" key="2">
    <citation type="submission" date="2018-07" db="EMBL/GenBank/DDBJ databases">
        <title>Diversity of Mesorhizobium strains in Brazil.</title>
        <authorList>
            <person name="Helene L.C.F."/>
            <person name="Dall'Agnol R."/>
            <person name="Delamuta J.R.M."/>
            <person name="Hungria M."/>
        </authorList>
    </citation>
    <scope>NUCLEOTIDE SEQUENCE [LARGE SCALE GENOMIC DNA]</scope>
    <source>
        <strain evidence="6 7">CNPSo 3140</strain>
    </source>
</reference>
<evidence type="ECO:0000256" key="3">
    <source>
        <dbReference type="ARBA" id="ARBA00023125"/>
    </source>
</evidence>
<dbReference type="RefSeq" id="WP_112129215.1">
    <property type="nucleotide sequence ID" value="NZ_QMBQ01000006.1"/>
</dbReference>
<dbReference type="Pfam" id="PF00126">
    <property type="entry name" value="HTH_1"/>
    <property type="match status" value="1"/>
</dbReference>
<protein>
    <submittedName>
        <fullName evidence="6">LysR family transcriptional regulator</fullName>
    </submittedName>
</protein>
<accession>A0A330GRP5</accession>
<comment type="caution">
    <text evidence="6">The sequence shown here is derived from an EMBL/GenBank/DDBJ whole genome shotgun (WGS) entry which is preliminary data.</text>
</comment>
<dbReference type="EMBL" id="QMBQ01000006">
    <property type="protein sequence ID" value="RAZ74271.1"/>
    <property type="molecule type" value="Genomic_DNA"/>
</dbReference>
<dbReference type="PANTHER" id="PTHR30537">
    <property type="entry name" value="HTH-TYPE TRANSCRIPTIONAL REGULATOR"/>
    <property type="match status" value="1"/>
</dbReference>
<dbReference type="Pfam" id="PF03466">
    <property type="entry name" value="LysR_substrate"/>
    <property type="match status" value="1"/>
</dbReference>
<dbReference type="CDD" id="cd08422">
    <property type="entry name" value="PBP2_CrgA_like"/>
    <property type="match status" value="1"/>
</dbReference>
<name>A0A330GRP5_9HYPH</name>
<keyword evidence="3" id="KW-0238">DNA-binding</keyword>
<evidence type="ECO:0000313" key="6">
    <source>
        <dbReference type="EMBL" id="RAZ74271.1"/>
    </source>
</evidence>
<evidence type="ECO:0000313" key="7">
    <source>
        <dbReference type="Proteomes" id="UP000251956"/>
    </source>
</evidence>
<dbReference type="GO" id="GO:0043565">
    <property type="term" value="F:sequence-specific DNA binding"/>
    <property type="evidence" value="ECO:0007669"/>
    <property type="project" value="TreeGrafter"/>
</dbReference>
<dbReference type="InterPro" id="IPR000847">
    <property type="entry name" value="LysR_HTH_N"/>
</dbReference>
<evidence type="ECO:0000259" key="5">
    <source>
        <dbReference type="PROSITE" id="PS50931"/>
    </source>
</evidence>
<dbReference type="AlphaFoldDB" id="A0A330GRP5"/>
<dbReference type="InterPro" id="IPR036388">
    <property type="entry name" value="WH-like_DNA-bd_sf"/>
</dbReference>
<dbReference type="Gene3D" id="1.10.10.10">
    <property type="entry name" value="Winged helix-like DNA-binding domain superfamily/Winged helix DNA-binding domain"/>
    <property type="match status" value="1"/>
</dbReference>
<evidence type="ECO:0000256" key="2">
    <source>
        <dbReference type="ARBA" id="ARBA00023015"/>
    </source>
</evidence>
<reference evidence="7" key="1">
    <citation type="submission" date="2018-06" db="EMBL/GenBank/DDBJ databases">
        <authorList>
            <person name="Helene L.C."/>
            <person name="Dall'Agnol R."/>
            <person name="Delamuta J.R."/>
            <person name="Hungria M."/>
        </authorList>
    </citation>
    <scope>NUCLEOTIDE SEQUENCE [LARGE SCALE GENOMIC DNA]</scope>
    <source>
        <strain evidence="7">CNPSo 3140</strain>
    </source>
</reference>
<dbReference type="InterPro" id="IPR005119">
    <property type="entry name" value="LysR_subst-bd"/>
</dbReference>
<dbReference type="PROSITE" id="PS50931">
    <property type="entry name" value="HTH_LYSR"/>
    <property type="match status" value="1"/>
</dbReference>
<dbReference type="SUPFAM" id="SSF53850">
    <property type="entry name" value="Periplasmic binding protein-like II"/>
    <property type="match status" value="1"/>
</dbReference>
<sequence length="296" mass="32530">MDFLDCLRAFVATARAGSFSQAAERLGISNRLTSKYVAALEERLGVRLLQRTTRRVGITPEGEDLLRRAPALLDDTDDLLASFTEEGRGLSGSLRVSAPVTFGQTHVQALLRGFAMNHPDLVIDLQLDDAYIDLAARGVDVAFRIGESNQRSLVTRKLGTISSIMLASTDYIARRGTPESPGDLLRHDCIVDTNRRDAMHWPLEHDGRTEEFPVHARFMVNSAQVALDLARAGLGISFCPRFVIGADMKAMGLVQVLPGYSNPTSPVSMVWLEGRVLPRKVRSLIDYVVAETRGVI</sequence>
<dbReference type="GO" id="GO:0006351">
    <property type="term" value="P:DNA-templated transcription"/>
    <property type="evidence" value="ECO:0007669"/>
    <property type="project" value="TreeGrafter"/>
</dbReference>
<dbReference type="InterPro" id="IPR036390">
    <property type="entry name" value="WH_DNA-bd_sf"/>
</dbReference>
<dbReference type="InterPro" id="IPR058163">
    <property type="entry name" value="LysR-type_TF_proteobact-type"/>
</dbReference>
<feature type="domain" description="HTH lysR-type" evidence="5">
    <location>
        <begin position="1"/>
        <end position="59"/>
    </location>
</feature>
<keyword evidence="7" id="KW-1185">Reference proteome</keyword>
<dbReference type="FunFam" id="1.10.10.10:FF:000001">
    <property type="entry name" value="LysR family transcriptional regulator"/>
    <property type="match status" value="1"/>
</dbReference>
<keyword evidence="2" id="KW-0805">Transcription regulation</keyword>